<keyword evidence="1" id="KW-0472">Membrane</keyword>
<protein>
    <recommendedName>
        <fullName evidence="3">Peptidase S8/S53 domain-containing protein</fullName>
    </recommendedName>
</protein>
<accession>X1TB49</accession>
<feature type="non-terminal residue" evidence="2">
    <location>
        <position position="1"/>
    </location>
</feature>
<dbReference type="AlphaFoldDB" id="X1TB49"/>
<feature type="transmembrane region" description="Helical" evidence="1">
    <location>
        <begin position="121"/>
        <end position="142"/>
    </location>
</feature>
<evidence type="ECO:0008006" key="3">
    <source>
        <dbReference type="Google" id="ProtNLM"/>
    </source>
</evidence>
<dbReference type="EMBL" id="BARW01016275">
    <property type="protein sequence ID" value="GAJ02553.1"/>
    <property type="molecule type" value="Genomic_DNA"/>
</dbReference>
<evidence type="ECO:0000256" key="1">
    <source>
        <dbReference type="SAM" id="Phobius"/>
    </source>
</evidence>
<proteinExistence type="predicted"/>
<keyword evidence="1" id="KW-1133">Transmembrane helix</keyword>
<name>X1TB49_9ZZZZ</name>
<evidence type="ECO:0000313" key="2">
    <source>
        <dbReference type="EMBL" id="GAJ02553.1"/>
    </source>
</evidence>
<gene>
    <name evidence="2" type="ORF">S12H4_28383</name>
</gene>
<reference evidence="2" key="1">
    <citation type="journal article" date="2014" name="Front. Microbiol.">
        <title>High frequency of phylogenetically diverse reductive dehalogenase-homologous genes in deep subseafloor sedimentary metagenomes.</title>
        <authorList>
            <person name="Kawai M."/>
            <person name="Futagami T."/>
            <person name="Toyoda A."/>
            <person name="Takaki Y."/>
            <person name="Nishi S."/>
            <person name="Hori S."/>
            <person name="Arai W."/>
            <person name="Tsubouchi T."/>
            <person name="Morono Y."/>
            <person name="Uchiyama I."/>
            <person name="Ito T."/>
            <person name="Fujiyama A."/>
            <person name="Inagaki F."/>
            <person name="Takami H."/>
        </authorList>
    </citation>
    <scope>NUCLEOTIDE SEQUENCE</scope>
    <source>
        <strain evidence="2">Expedition CK06-06</strain>
    </source>
</reference>
<organism evidence="2">
    <name type="scientific">marine sediment metagenome</name>
    <dbReference type="NCBI Taxonomy" id="412755"/>
    <lineage>
        <taxon>unclassified sequences</taxon>
        <taxon>metagenomes</taxon>
        <taxon>ecological metagenomes</taxon>
    </lineage>
</organism>
<keyword evidence="1" id="KW-0812">Transmembrane</keyword>
<comment type="caution">
    <text evidence="2">The sequence shown here is derived from an EMBL/GenBank/DDBJ whole genome shotgun (WGS) entry which is preliminary data.</text>
</comment>
<sequence>DALMFGENIVVASSESDIATIAKSGTSFSMPFLSGFAILYREGWRAVTFAPLGEPRPWGSFPELEELERPPNIEILLDQYIRQVSIKPLNVITAKDNSYGYGMIIGDQVATALGLRPAVDIISSMGPILMLGLLGVVMVPMVKGFK</sequence>